<feature type="region of interest" description="Disordered" evidence="1">
    <location>
        <begin position="1"/>
        <end position="38"/>
    </location>
</feature>
<proteinExistence type="predicted"/>
<accession>A0A1I3NIX0</accession>
<evidence type="ECO:0000256" key="1">
    <source>
        <dbReference type="SAM" id="MobiDB-lite"/>
    </source>
</evidence>
<organism evidence="2 3">
    <name type="scientific">Nocardioides psychrotolerans</name>
    <dbReference type="NCBI Taxonomy" id="1005945"/>
    <lineage>
        <taxon>Bacteria</taxon>
        <taxon>Bacillati</taxon>
        <taxon>Actinomycetota</taxon>
        <taxon>Actinomycetes</taxon>
        <taxon>Propionibacteriales</taxon>
        <taxon>Nocardioidaceae</taxon>
        <taxon>Nocardioides</taxon>
    </lineage>
</organism>
<name>A0A1I3NIX0_9ACTN</name>
<dbReference type="AlphaFoldDB" id="A0A1I3NIX0"/>
<dbReference type="EMBL" id="FOQG01000018">
    <property type="protein sequence ID" value="SFJ09085.1"/>
    <property type="molecule type" value="Genomic_DNA"/>
</dbReference>
<sequence length="38" mass="4062">MTTLNATNAAVDDSDSRVGEDLPPGRWPVAEDPALWHG</sequence>
<evidence type="ECO:0000313" key="2">
    <source>
        <dbReference type="EMBL" id="SFJ09085.1"/>
    </source>
</evidence>
<keyword evidence="3" id="KW-1185">Reference proteome</keyword>
<dbReference type="Proteomes" id="UP000198649">
    <property type="component" value="Unassembled WGS sequence"/>
</dbReference>
<evidence type="ECO:0000313" key="3">
    <source>
        <dbReference type="Proteomes" id="UP000198649"/>
    </source>
</evidence>
<reference evidence="2 3" key="1">
    <citation type="submission" date="2016-10" db="EMBL/GenBank/DDBJ databases">
        <authorList>
            <person name="de Groot N.N."/>
        </authorList>
    </citation>
    <scope>NUCLEOTIDE SEQUENCE [LARGE SCALE GENOMIC DNA]</scope>
    <source>
        <strain evidence="2 3">CGMCC 1.11156</strain>
    </source>
</reference>
<gene>
    <name evidence="2" type="ORF">SAMN05216561_11817</name>
</gene>
<dbReference type="STRING" id="1005945.SAMN05216561_11817"/>
<protein>
    <submittedName>
        <fullName evidence="2">Uncharacterized protein</fullName>
    </submittedName>
</protein>